<reference evidence="17" key="1">
    <citation type="submission" date="2016-10" db="EMBL/GenBank/DDBJ databases">
        <authorList>
            <person name="Varghese N."/>
            <person name="Submissions S."/>
        </authorList>
    </citation>
    <scope>NUCLEOTIDE SEQUENCE [LARGE SCALE GENOMIC DNA]</scope>
    <source>
        <strain evidence="17">DSM 15718</strain>
    </source>
</reference>
<comment type="similarity">
    <text evidence="6">In the C-terminal section; belongs to the GTP cyclohydrolase II family.</text>
</comment>
<keyword evidence="16" id="KW-0378">Hydrolase</keyword>
<dbReference type="InterPro" id="IPR036144">
    <property type="entry name" value="RibA-like_sf"/>
</dbReference>
<comment type="subunit">
    <text evidence="14">Homodimer.</text>
</comment>
<comment type="cofactor">
    <cofactor evidence="2">
        <name>Mn(2+)</name>
        <dbReference type="ChEBI" id="CHEBI:29035"/>
    </cofactor>
</comment>
<dbReference type="FunFam" id="3.90.870.10:FF:000001">
    <property type="entry name" value="Riboflavin biosynthesis protein RibBA"/>
    <property type="match status" value="1"/>
</dbReference>
<evidence type="ECO:0000256" key="5">
    <source>
        <dbReference type="ARBA" id="ARBA00005520"/>
    </source>
</evidence>
<keyword evidence="13 14" id="KW-0456">Lyase</keyword>
<evidence type="ECO:0000256" key="4">
    <source>
        <dbReference type="ARBA" id="ARBA00004904"/>
    </source>
</evidence>
<dbReference type="NCBIfam" id="TIGR00506">
    <property type="entry name" value="ribB"/>
    <property type="match status" value="1"/>
</dbReference>
<feature type="binding site" evidence="14">
    <location>
        <position position="37"/>
    </location>
    <ligand>
        <name>D-ribulose 5-phosphate</name>
        <dbReference type="ChEBI" id="CHEBI:58121"/>
    </ligand>
</feature>
<evidence type="ECO:0000256" key="1">
    <source>
        <dbReference type="ARBA" id="ARBA00000141"/>
    </source>
</evidence>
<dbReference type="InterPro" id="IPR032677">
    <property type="entry name" value="GTP_cyclohydro_II"/>
</dbReference>
<gene>
    <name evidence="14" type="primary">ribB</name>
    <name evidence="16" type="ORF">SAMN05444338_103251</name>
</gene>
<feature type="site" description="Essential for catalytic activity" evidence="14">
    <location>
        <position position="132"/>
    </location>
</feature>
<dbReference type="Gene3D" id="3.90.870.10">
    <property type="entry name" value="DHBP synthase"/>
    <property type="match status" value="1"/>
</dbReference>
<dbReference type="EMBL" id="FNMV01000003">
    <property type="protein sequence ID" value="SDW59188.1"/>
    <property type="molecule type" value="Genomic_DNA"/>
</dbReference>
<evidence type="ECO:0000256" key="14">
    <source>
        <dbReference type="HAMAP-Rule" id="MF_00180"/>
    </source>
</evidence>
<dbReference type="PIRSF" id="PIRSF001259">
    <property type="entry name" value="RibA"/>
    <property type="match status" value="1"/>
</dbReference>
<evidence type="ECO:0000313" key="16">
    <source>
        <dbReference type="EMBL" id="SDW59188.1"/>
    </source>
</evidence>
<comment type="similarity">
    <text evidence="5">In the N-terminal section; belongs to the DHBP synthase family.</text>
</comment>
<comment type="catalytic activity">
    <reaction evidence="1 14">
        <text>D-ribulose 5-phosphate = (2S)-2-hydroxy-3-oxobutyl phosphate + formate + H(+)</text>
        <dbReference type="Rhea" id="RHEA:18457"/>
        <dbReference type="ChEBI" id="CHEBI:15378"/>
        <dbReference type="ChEBI" id="CHEBI:15740"/>
        <dbReference type="ChEBI" id="CHEBI:58121"/>
        <dbReference type="ChEBI" id="CHEBI:58830"/>
        <dbReference type="EC" id="4.1.99.12"/>
    </reaction>
</comment>
<proteinExistence type="inferred from homology"/>
<feature type="binding site" evidence="14">
    <location>
        <position position="33"/>
    </location>
    <ligand>
        <name>Mg(2+)</name>
        <dbReference type="ChEBI" id="CHEBI:18420"/>
        <label>2</label>
    </ligand>
</feature>
<evidence type="ECO:0000256" key="6">
    <source>
        <dbReference type="ARBA" id="ARBA00008976"/>
    </source>
</evidence>
<comment type="function">
    <text evidence="3 14">Catalyzes the conversion of D-ribulose 5-phosphate to formate and 3,4-dihydroxy-2-butanone 4-phosphate.</text>
</comment>
<dbReference type="EC" id="4.1.99.12" evidence="7 14"/>
<feature type="binding site" evidence="14">
    <location>
        <position position="149"/>
    </location>
    <ligand>
        <name>Mg(2+)</name>
        <dbReference type="ChEBI" id="CHEBI:18420"/>
        <label>2</label>
    </ligand>
</feature>
<evidence type="ECO:0000259" key="15">
    <source>
        <dbReference type="Pfam" id="PF00925"/>
    </source>
</evidence>
<dbReference type="GO" id="GO:0000287">
    <property type="term" value="F:magnesium ion binding"/>
    <property type="evidence" value="ECO:0007669"/>
    <property type="project" value="UniProtKB-UniRule"/>
</dbReference>
<accession>A0A1H2UTC6</accession>
<feature type="site" description="Essential for catalytic activity" evidence="14">
    <location>
        <position position="170"/>
    </location>
</feature>
<evidence type="ECO:0000256" key="13">
    <source>
        <dbReference type="ARBA" id="ARBA00023239"/>
    </source>
</evidence>
<dbReference type="STRING" id="229203.SAMN05444338_103251"/>
<dbReference type="InterPro" id="IPR017945">
    <property type="entry name" value="DHBP_synth_RibB-like_a/b_dom"/>
</dbReference>
<name>A0A1H2UTC6_9FLAO</name>
<keyword evidence="12 14" id="KW-0464">Manganese</keyword>
<dbReference type="GO" id="GO:0009231">
    <property type="term" value="P:riboflavin biosynthetic process"/>
    <property type="evidence" value="ECO:0007669"/>
    <property type="project" value="UniProtKB-UniRule"/>
</dbReference>
<dbReference type="RefSeq" id="WP_175513953.1">
    <property type="nucleotide sequence ID" value="NZ_FNMV01000003.1"/>
</dbReference>
<dbReference type="HAMAP" id="MF_00180">
    <property type="entry name" value="RibB"/>
    <property type="match status" value="1"/>
</dbReference>
<dbReference type="PANTHER" id="PTHR21327">
    <property type="entry name" value="GTP CYCLOHYDROLASE II-RELATED"/>
    <property type="match status" value="1"/>
</dbReference>
<dbReference type="PANTHER" id="PTHR21327:SF18">
    <property type="entry name" value="3,4-DIHYDROXY-2-BUTANONE 4-PHOSPHATE SYNTHASE"/>
    <property type="match status" value="1"/>
</dbReference>
<evidence type="ECO:0000313" key="17">
    <source>
        <dbReference type="Proteomes" id="UP000198569"/>
    </source>
</evidence>
<evidence type="ECO:0000256" key="9">
    <source>
        <dbReference type="ARBA" id="ARBA00022619"/>
    </source>
</evidence>
<comment type="pathway">
    <text evidence="4 14">Cofactor biosynthesis; riboflavin biosynthesis; 2-hydroxy-3-oxobutyl phosphate from D-ribulose 5-phosphate: step 1/1.</text>
</comment>
<dbReference type="Gene3D" id="3.40.50.10990">
    <property type="entry name" value="GTP cyclohydrolase II"/>
    <property type="match status" value="1"/>
</dbReference>
<dbReference type="SUPFAM" id="SSF142695">
    <property type="entry name" value="RibA-like"/>
    <property type="match status" value="1"/>
</dbReference>
<dbReference type="UniPathway" id="UPA00275">
    <property type="reaction ID" value="UER00399"/>
</dbReference>
<dbReference type="Proteomes" id="UP000198569">
    <property type="component" value="Unassembled WGS sequence"/>
</dbReference>
<evidence type="ECO:0000256" key="2">
    <source>
        <dbReference type="ARBA" id="ARBA00001936"/>
    </source>
</evidence>
<dbReference type="GO" id="GO:0030145">
    <property type="term" value="F:manganese ion binding"/>
    <property type="evidence" value="ECO:0007669"/>
    <property type="project" value="UniProtKB-UniRule"/>
</dbReference>
<sequence>MVTSKIKLNTIEEAIEDIRQGKIIIVVDDEDRENEGDFLAAAEMVTPEMINFMATHGRGLICAPLTESRCKELGLHVMVTNNTDPMETAFTVSVDLRGNGVTTGISAGDRAKTVLALTSADTKPHDLARPGHVFPLIAKQGGVLRRTGHTEAAIDFARLAGFKSAGVIVEVMNEDGSMARLPQLVKVAKKFDLKLVSIEDLVAYRMQHDSLIIKKEDFDIQTRFGTFRLRAYEQTTNKQIHIALTKGTWNLGDAVLTRIHSSQVNNDLLGTLTNNEDQQLDDMFKVINEQGKGAVIFINQDMQSVNLLNRLAELKVIQAAGEIKAPKIKIDSKDFGIGAQILHDIDISKIRLVSNTQQEKRVGMIGYGLEITEYVSY</sequence>
<evidence type="ECO:0000256" key="8">
    <source>
        <dbReference type="ARBA" id="ARBA00018836"/>
    </source>
</evidence>
<dbReference type="InterPro" id="IPR000422">
    <property type="entry name" value="DHBP_synthase_RibB"/>
</dbReference>
<keyword evidence="17" id="KW-1185">Reference proteome</keyword>
<organism evidence="16 17">
    <name type="scientific">Flavobacterium degerlachei</name>
    <dbReference type="NCBI Taxonomy" id="229203"/>
    <lineage>
        <taxon>Bacteria</taxon>
        <taxon>Pseudomonadati</taxon>
        <taxon>Bacteroidota</taxon>
        <taxon>Flavobacteriia</taxon>
        <taxon>Flavobacteriales</taxon>
        <taxon>Flavobacteriaceae</taxon>
        <taxon>Flavobacterium</taxon>
    </lineage>
</organism>
<evidence type="ECO:0000256" key="12">
    <source>
        <dbReference type="ARBA" id="ARBA00023211"/>
    </source>
</evidence>
<feature type="domain" description="GTP cyclohydrolase II" evidence="15">
    <location>
        <begin position="217"/>
        <end position="375"/>
    </location>
</feature>
<protein>
    <recommendedName>
        <fullName evidence="8 14">3,4-dihydroxy-2-butanone 4-phosphate synthase</fullName>
        <shortName evidence="14">DHBP synthase</shortName>
        <ecNumber evidence="7 14">4.1.99.12</ecNumber>
    </recommendedName>
</protein>
<dbReference type="Pfam" id="PF00926">
    <property type="entry name" value="DHBP_synthase"/>
    <property type="match status" value="1"/>
</dbReference>
<feature type="binding site" evidence="14">
    <location>
        <begin position="32"/>
        <end position="33"/>
    </location>
    <ligand>
        <name>D-ribulose 5-phosphate</name>
        <dbReference type="ChEBI" id="CHEBI:58121"/>
    </ligand>
</feature>
<evidence type="ECO:0000256" key="10">
    <source>
        <dbReference type="ARBA" id="ARBA00022723"/>
    </source>
</evidence>
<dbReference type="GO" id="GO:0005829">
    <property type="term" value="C:cytosol"/>
    <property type="evidence" value="ECO:0007669"/>
    <property type="project" value="TreeGrafter"/>
</dbReference>
<dbReference type="Pfam" id="PF00925">
    <property type="entry name" value="GTP_cyclohydro2"/>
    <property type="match status" value="1"/>
</dbReference>
<feature type="binding site" evidence="14">
    <location>
        <begin position="146"/>
        <end position="150"/>
    </location>
    <ligand>
        <name>D-ribulose 5-phosphate</name>
        <dbReference type="ChEBI" id="CHEBI:58121"/>
    </ligand>
</feature>
<feature type="binding site" evidence="14">
    <location>
        <position position="33"/>
    </location>
    <ligand>
        <name>Mg(2+)</name>
        <dbReference type="ChEBI" id="CHEBI:18420"/>
        <label>1</label>
    </ligand>
</feature>
<evidence type="ECO:0000256" key="11">
    <source>
        <dbReference type="ARBA" id="ARBA00022842"/>
    </source>
</evidence>
<evidence type="ECO:0000256" key="7">
    <source>
        <dbReference type="ARBA" id="ARBA00012153"/>
    </source>
</evidence>
<dbReference type="GO" id="GO:0003935">
    <property type="term" value="F:GTP cyclohydrolase II activity"/>
    <property type="evidence" value="ECO:0007669"/>
    <property type="project" value="TreeGrafter"/>
</dbReference>
<keyword evidence="10 14" id="KW-0479">Metal-binding</keyword>
<dbReference type="AlphaFoldDB" id="A0A1H2UTC6"/>
<keyword evidence="9 14" id="KW-0686">Riboflavin biosynthesis</keyword>
<comment type="cofactor">
    <cofactor evidence="14">
        <name>Mg(2+)</name>
        <dbReference type="ChEBI" id="CHEBI:18420"/>
    </cofactor>
    <cofactor evidence="14">
        <name>Mn(2+)</name>
        <dbReference type="ChEBI" id="CHEBI:29035"/>
    </cofactor>
    <text evidence="14">Binds 2 divalent metal cations per subunit. Magnesium or manganese.</text>
</comment>
<comment type="similarity">
    <text evidence="14">Belongs to the DHBP synthase family.</text>
</comment>
<evidence type="ECO:0000256" key="3">
    <source>
        <dbReference type="ARBA" id="ARBA00002284"/>
    </source>
</evidence>
<dbReference type="SUPFAM" id="SSF55821">
    <property type="entry name" value="YrdC/RibB"/>
    <property type="match status" value="1"/>
</dbReference>
<dbReference type="GO" id="GO:0008686">
    <property type="term" value="F:3,4-dihydroxy-2-butanone-4-phosphate synthase activity"/>
    <property type="evidence" value="ECO:0007669"/>
    <property type="project" value="UniProtKB-UniRule"/>
</dbReference>
<keyword evidence="11 14" id="KW-0460">Magnesium</keyword>